<dbReference type="InterPro" id="IPR008927">
    <property type="entry name" value="6-PGluconate_DH-like_C_sf"/>
</dbReference>
<dbReference type="GO" id="GO:0000271">
    <property type="term" value="P:polysaccharide biosynthetic process"/>
    <property type="evidence" value="ECO:0007669"/>
    <property type="project" value="InterPro"/>
</dbReference>
<evidence type="ECO:0000313" key="6">
    <source>
        <dbReference type="EMBL" id="WZN62573.1"/>
    </source>
</evidence>
<dbReference type="InterPro" id="IPR036291">
    <property type="entry name" value="NAD(P)-bd_dom_sf"/>
</dbReference>
<evidence type="ECO:0000256" key="1">
    <source>
        <dbReference type="ARBA" id="ARBA00006601"/>
    </source>
</evidence>
<reference evidence="6 7" key="2">
    <citation type="submission" date="2024-03" db="EMBL/GenBank/DDBJ databases">
        <title>Complete genome sequence of the green alga Chloropicon roscoffensis RCC1871.</title>
        <authorList>
            <person name="Lemieux C."/>
            <person name="Pombert J.-F."/>
            <person name="Otis C."/>
            <person name="Turmel M."/>
        </authorList>
    </citation>
    <scope>NUCLEOTIDE SEQUENCE [LARGE SCALE GENOMIC DNA]</scope>
    <source>
        <strain evidence="6 7">RCC1871</strain>
    </source>
</reference>
<dbReference type="GO" id="GO:0016628">
    <property type="term" value="F:oxidoreductase activity, acting on the CH-CH group of donors, NAD or NADP as acceptor"/>
    <property type="evidence" value="ECO:0007669"/>
    <property type="project" value="InterPro"/>
</dbReference>
<dbReference type="GO" id="GO:0016616">
    <property type="term" value="F:oxidoreductase activity, acting on the CH-OH group of donors, NAD or NADP as acceptor"/>
    <property type="evidence" value="ECO:0007669"/>
    <property type="project" value="InterPro"/>
</dbReference>
<protein>
    <submittedName>
        <fullName evidence="6">UDP-glucose 6-dehydrogenase</fullName>
    </submittedName>
</protein>
<gene>
    <name evidence="5" type="ORF">CROS1456_LOCUS6566</name>
    <name evidence="6" type="ORF">HKI87_06g41100</name>
</gene>
<evidence type="ECO:0000313" key="7">
    <source>
        <dbReference type="Proteomes" id="UP001472866"/>
    </source>
</evidence>
<dbReference type="PIRSF" id="PIRSF500136">
    <property type="entry name" value="UDP_ManNAc_DH"/>
    <property type="match status" value="1"/>
</dbReference>
<accession>A0A7S3CEG3</accession>
<feature type="domain" description="UDP-glucose/GDP-mannose dehydrogenase dimerisation" evidence="3">
    <location>
        <begin position="211"/>
        <end position="303"/>
    </location>
</feature>
<dbReference type="PANTHER" id="PTHR43750">
    <property type="entry name" value="UDP-GLUCOSE 6-DEHYDROGENASE TUAD"/>
    <property type="match status" value="1"/>
</dbReference>
<dbReference type="InterPro" id="IPR001732">
    <property type="entry name" value="UDP-Glc/GDP-Man_DH_N"/>
</dbReference>
<dbReference type="GO" id="GO:0051287">
    <property type="term" value="F:NAD binding"/>
    <property type="evidence" value="ECO:0007669"/>
    <property type="project" value="InterPro"/>
</dbReference>
<dbReference type="Proteomes" id="UP001472866">
    <property type="component" value="Chromosome 06"/>
</dbReference>
<dbReference type="AlphaFoldDB" id="A0A7S3CEG3"/>
<evidence type="ECO:0000259" key="4">
    <source>
        <dbReference type="Pfam" id="PF03721"/>
    </source>
</evidence>
<feature type="domain" description="UDP-glucose/GDP-mannose dehydrogenase N-terminal" evidence="4">
    <location>
        <begin position="9"/>
        <end position="191"/>
    </location>
</feature>
<comment type="similarity">
    <text evidence="1 2">Belongs to the UDP-glucose/GDP-mannose dehydrogenase family.</text>
</comment>
<name>A0A7S3CEG3_9CHLO</name>
<dbReference type="PANTHER" id="PTHR43750:SF3">
    <property type="entry name" value="UDP-GLUCOSE 6-DEHYDROGENASE TUAD"/>
    <property type="match status" value="1"/>
</dbReference>
<evidence type="ECO:0000256" key="2">
    <source>
        <dbReference type="PIRNR" id="PIRNR000124"/>
    </source>
</evidence>
<dbReference type="Pfam" id="PF03721">
    <property type="entry name" value="UDPG_MGDP_dh_N"/>
    <property type="match status" value="1"/>
</dbReference>
<dbReference type="InterPro" id="IPR028359">
    <property type="entry name" value="UDP_ManNAc/GlcNAc_DH"/>
</dbReference>
<evidence type="ECO:0000313" key="5">
    <source>
        <dbReference type="EMBL" id="CAE0193476.1"/>
    </source>
</evidence>
<dbReference type="EMBL" id="CP151506">
    <property type="protein sequence ID" value="WZN62573.1"/>
    <property type="molecule type" value="Genomic_DNA"/>
</dbReference>
<dbReference type="Gene3D" id="1.20.5.100">
    <property type="entry name" value="Cytochrome c1, transmembrane anchor, C-terminal"/>
    <property type="match status" value="1"/>
</dbReference>
<dbReference type="InterPro" id="IPR014026">
    <property type="entry name" value="UDP-Glc/GDP-Man_DH_dimer"/>
</dbReference>
<dbReference type="Gene3D" id="3.40.50.720">
    <property type="entry name" value="NAD(P)-binding Rossmann-like Domain"/>
    <property type="match status" value="2"/>
</dbReference>
<organism evidence="5">
    <name type="scientific">Chloropicon roscoffensis</name>
    <dbReference type="NCBI Taxonomy" id="1461544"/>
    <lineage>
        <taxon>Eukaryota</taxon>
        <taxon>Viridiplantae</taxon>
        <taxon>Chlorophyta</taxon>
        <taxon>Chloropicophyceae</taxon>
        <taxon>Chloropicales</taxon>
        <taxon>Chloropicaceae</taxon>
        <taxon>Chloropicon</taxon>
    </lineage>
</organism>
<dbReference type="EMBL" id="HBHZ01008498">
    <property type="protein sequence ID" value="CAE0193476.1"/>
    <property type="molecule type" value="Transcribed_RNA"/>
</dbReference>
<dbReference type="Pfam" id="PF00984">
    <property type="entry name" value="UDPG_MGDP_dh"/>
    <property type="match status" value="1"/>
</dbReference>
<dbReference type="InterPro" id="IPR017476">
    <property type="entry name" value="UDP-Glc/GDP-Man"/>
</dbReference>
<keyword evidence="7" id="KW-1185">Reference proteome</keyword>
<dbReference type="SUPFAM" id="SSF48179">
    <property type="entry name" value="6-phosphogluconate dehydrogenase C-terminal domain-like"/>
    <property type="match status" value="1"/>
</dbReference>
<reference evidence="5" key="1">
    <citation type="submission" date="2021-01" db="EMBL/GenBank/DDBJ databases">
        <authorList>
            <person name="Corre E."/>
            <person name="Pelletier E."/>
            <person name="Niang G."/>
            <person name="Scheremetjew M."/>
            <person name="Finn R."/>
            <person name="Kale V."/>
            <person name="Holt S."/>
            <person name="Cochrane G."/>
            <person name="Meng A."/>
            <person name="Brown T."/>
            <person name="Cohen L."/>
        </authorList>
    </citation>
    <scope>NUCLEOTIDE SEQUENCE</scope>
    <source>
        <strain evidence="5">RCC1871</strain>
    </source>
</reference>
<evidence type="ECO:0000259" key="3">
    <source>
        <dbReference type="Pfam" id="PF00984"/>
    </source>
</evidence>
<dbReference type="PIRSF" id="PIRSF000124">
    <property type="entry name" value="UDPglc_GDPman_dh"/>
    <property type="match status" value="1"/>
</dbReference>
<sequence>MGSEAQRKRVSILGCGKLGISMALVFEQKGMDVMGLDIFPTYVDAINNKTLKSGEPRVTELLQKSTNFKATCDVDEALDFSDLYFIVVDTPCTGSRHYQQFYDHGKLGNILKLINERDRLRNKHIVISCTVMPGYTNTTGKFLVKDAIERGCTLSYNPEFIAQGDIVRGLLKPDMVLIGEGSQEAGDRLEDVYLNNMCDNVPVISRMSCDSAEITKLSINCFITTKISFCSMVSDMADRTPGANKFDIMRAVGADARIGQKCLIPGYGFGGPCFPRDNRALGGYARALGVEPLIPDATDRYNEIHSTNIAKLILGEVSGEAQGSARAMKSSSHLYAAGQKALQSQDTSAYCELDLAKKRVVFSDVCYKPKCTVPIIEESQKLMVAFLVASELPEDFSVIIQDRPDILHEVQKKHGPLFKYETYA</sequence>
<proteinExistence type="inferred from homology"/>
<dbReference type="SUPFAM" id="SSF51735">
    <property type="entry name" value="NAD(P)-binding Rossmann-fold domains"/>
    <property type="match status" value="1"/>
</dbReference>